<evidence type="ECO:0000256" key="1">
    <source>
        <dbReference type="SAM" id="SignalP"/>
    </source>
</evidence>
<organism evidence="2 3">
    <name type="scientific">Parabacteroides absconsus</name>
    <dbReference type="NCBI Taxonomy" id="2951805"/>
    <lineage>
        <taxon>Bacteria</taxon>
        <taxon>Pseudomonadati</taxon>
        <taxon>Bacteroidota</taxon>
        <taxon>Bacteroidia</taxon>
        <taxon>Bacteroidales</taxon>
        <taxon>Tannerellaceae</taxon>
        <taxon>Parabacteroides</taxon>
    </lineage>
</organism>
<dbReference type="Proteomes" id="UP001320603">
    <property type="component" value="Chromosome"/>
</dbReference>
<dbReference type="PROSITE" id="PS51257">
    <property type="entry name" value="PROKAR_LIPOPROTEIN"/>
    <property type="match status" value="1"/>
</dbReference>
<feature type="signal peptide" evidence="1">
    <location>
        <begin position="1"/>
        <end position="24"/>
    </location>
</feature>
<feature type="chain" id="PRO_5045977810" description="Lipocalin-like domain-containing protein" evidence="1">
    <location>
        <begin position="25"/>
        <end position="176"/>
    </location>
</feature>
<protein>
    <recommendedName>
        <fullName evidence="4">Lipocalin-like domain-containing protein</fullName>
    </recommendedName>
</protein>
<dbReference type="EMBL" id="CP146284">
    <property type="protein sequence ID" value="WWV65770.1"/>
    <property type="molecule type" value="Genomic_DNA"/>
</dbReference>
<name>A0ABZ2IQV5_9BACT</name>
<proteinExistence type="predicted"/>
<evidence type="ECO:0000313" key="2">
    <source>
        <dbReference type="EMBL" id="WWV65770.1"/>
    </source>
</evidence>
<keyword evidence="3" id="KW-1185">Reference proteome</keyword>
<evidence type="ECO:0008006" key="4">
    <source>
        <dbReference type="Google" id="ProtNLM"/>
    </source>
</evidence>
<dbReference type="RefSeq" id="WP_251968432.1">
    <property type="nucleotide sequence ID" value="NZ_CP146284.1"/>
</dbReference>
<keyword evidence="1" id="KW-0732">Signal</keyword>
<gene>
    <name evidence="2" type="ORF">NEE14_012295</name>
</gene>
<accession>A0ABZ2IQV5</accession>
<reference evidence="2 3" key="1">
    <citation type="submission" date="2024-02" db="EMBL/GenBank/DDBJ databases">
        <title>Whole genome sequencing of Parabacteroides sp. AD58.</title>
        <authorList>
            <person name="Chaplin A.V."/>
            <person name="Pikina A.P."/>
            <person name="Sokolova S.R."/>
            <person name="Korostin D.O."/>
            <person name="Efimov B.A."/>
        </authorList>
    </citation>
    <scope>NUCLEOTIDE SEQUENCE [LARGE SCALE GENOMIC DNA]</scope>
    <source>
        <strain evidence="2 3">AD58</strain>
    </source>
</reference>
<sequence length="176" mass="19508">MNAKFLFKTAVLCLAMLAGCISFASCSEDDDATIEEDTNKLENVKIDYSIDLTENWFKYFDIELSYNTGAEEKTMILTEDWDCSITIPYTGETNYYCNVIAKPKAEVPAFDADSTYLFGKESHARVTGILKDGSVDSNFSSSLTEESGTLNVGGAAMEAYTQQEFTLLKFSYTPGK</sequence>
<evidence type="ECO:0000313" key="3">
    <source>
        <dbReference type="Proteomes" id="UP001320603"/>
    </source>
</evidence>